<evidence type="ECO:0000259" key="3">
    <source>
        <dbReference type="Pfam" id="PF00089"/>
    </source>
</evidence>
<evidence type="ECO:0000313" key="5">
    <source>
        <dbReference type="Proteomes" id="UP000479526"/>
    </source>
</evidence>
<dbReference type="RefSeq" id="WP_161484370.1">
    <property type="nucleotide sequence ID" value="NZ_WXEW01000017.1"/>
</dbReference>
<proteinExistence type="predicted"/>
<dbReference type="GO" id="GO:0004252">
    <property type="term" value="F:serine-type endopeptidase activity"/>
    <property type="evidence" value="ECO:0007669"/>
    <property type="project" value="InterPro"/>
</dbReference>
<evidence type="ECO:0000256" key="1">
    <source>
        <dbReference type="ARBA" id="ARBA00022729"/>
    </source>
</evidence>
<dbReference type="InterPro" id="IPR009003">
    <property type="entry name" value="Peptidase_S1_PA"/>
</dbReference>
<evidence type="ECO:0000313" key="4">
    <source>
        <dbReference type="EMBL" id="NAS27443.1"/>
    </source>
</evidence>
<sequence>MTRRITLAAGGVAAALGAAALLSIWTPTSAPAVAAPPTAPLMEVSAKEAAPPAERHLGKGVMAYPLAATGADMQKVAAYWTPARLKEASTYVPASKPSTGAPQAPSMAELSRAAAATGAAGAVAPSQQPMVGKVFFKLGDKEYWCSGSVVHSKNRNLVATAGHCGWSLGQNKPVENWVFIPSYAGGSTDAGVYVGHTLYLHEDFSGAGDYDRDYAFVTVYRGFTWKGDQRVQGGRLEDKVGAFQFASTKGRSRPVSVFGYPAGAHPDGTRPFDGQVVRSCSGTTRATAAAAPTYLLENGVLLNPCPFTAGASGGPWVLGWDPAKKTGFLNGVTSLTWNINADGKLDAASSPYFNAVTARVYQQAAKQATN</sequence>
<dbReference type="AlphaFoldDB" id="A0A7C9JKG6"/>
<dbReference type="InterPro" id="IPR043504">
    <property type="entry name" value="Peptidase_S1_PA_chymotrypsin"/>
</dbReference>
<accession>A0A7C9JKG6</accession>
<keyword evidence="4" id="KW-0378">Hydrolase</keyword>
<dbReference type="GO" id="GO:0006508">
    <property type="term" value="P:proteolysis"/>
    <property type="evidence" value="ECO:0007669"/>
    <property type="project" value="UniProtKB-KW"/>
</dbReference>
<dbReference type="Pfam" id="PF00089">
    <property type="entry name" value="Trypsin"/>
    <property type="match status" value="1"/>
</dbReference>
<feature type="signal peptide" evidence="2">
    <location>
        <begin position="1"/>
        <end position="34"/>
    </location>
</feature>
<dbReference type="EMBL" id="WXEW01000017">
    <property type="protein sequence ID" value="NAS27443.1"/>
    <property type="molecule type" value="Genomic_DNA"/>
</dbReference>
<comment type="caution">
    <text evidence="4">The sequence shown here is derived from an EMBL/GenBank/DDBJ whole genome shotgun (WGS) entry which is preliminary data.</text>
</comment>
<keyword evidence="1 2" id="KW-0732">Signal</keyword>
<dbReference type="PANTHER" id="PTHR15462">
    <property type="entry name" value="SERINE PROTEASE"/>
    <property type="match status" value="1"/>
</dbReference>
<organism evidence="4 5">
    <name type="scientific">Herbidospora solisilvae</name>
    <dbReference type="NCBI Taxonomy" id="2696284"/>
    <lineage>
        <taxon>Bacteria</taxon>
        <taxon>Bacillati</taxon>
        <taxon>Actinomycetota</taxon>
        <taxon>Actinomycetes</taxon>
        <taxon>Streptosporangiales</taxon>
        <taxon>Streptosporangiaceae</taxon>
        <taxon>Herbidospora</taxon>
    </lineage>
</organism>
<evidence type="ECO:0000256" key="2">
    <source>
        <dbReference type="SAM" id="SignalP"/>
    </source>
</evidence>
<keyword evidence="5" id="KW-1185">Reference proteome</keyword>
<dbReference type="Proteomes" id="UP000479526">
    <property type="component" value="Unassembled WGS sequence"/>
</dbReference>
<name>A0A7C9JKG6_9ACTN</name>
<feature type="domain" description="Peptidase S1" evidence="3">
    <location>
        <begin position="126"/>
        <end position="262"/>
    </location>
</feature>
<reference evidence="4 5" key="1">
    <citation type="submission" date="2020-01" db="EMBL/GenBank/DDBJ databases">
        <title>Herbidospora sp. NEAU-GS84 nov., a novel actinomycete isolated from soil.</title>
        <authorList>
            <person name="Han L."/>
        </authorList>
    </citation>
    <scope>NUCLEOTIDE SEQUENCE [LARGE SCALE GENOMIC DNA]</scope>
    <source>
        <strain evidence="4 5">NEAU-GS84</strain>
    </source>
</reference>
<dbReference type="InterPro" id="IPR001254">
    <property type="entry name" value="Trypsin_dom"/>
</dbReference>
<keyword evidence="4" id="KW-0645">Protease</keyword>
<protein>
    <submittedName>
        <fullName evidence="4">Trypsin-like serine protease</fullName>
    </submittedName>
</protein>
<dbReference type="InterPro" id="IPR050966">
    <property type="entry name" value="Glutamyl_endopeptidase"/>
</dbReference>
<gene>
    <name evidence="4" type="ORF">GT755_37975</name>
</gene>
<feature type="chain" id="PRO_5039349432" evidence="2">
    <location>
        <begin position="35"/>
        <end position="370"/>
    </location>
</feature>
<dbReference type="SUPFAM" id="SSF50494">
    <property type="entry name" value="Trypsin-like serine proteases"/>
    <property type="match status" value="1"/>
</dbReference>
<dbReference type="Gene3D" id="2.40.10.10">
    <property type="entry name" value="Trypsin-like serine proteases"/>
    <property type="match status" value="2"/>
</dbReference>